<feature type="transmembrane region" description="Helical" evidence="2">
    <location>
        <begin position="369"/>
        <end position="392"/>
    </location>
</feature>
<dbReference type="PANTHER" id="PTHR28136:SF1">
    <property type="entry name" value="NUCLEUS EXPORT PROTEIN BRL1"/>
    <property type="match status" value="1"/>
</dbReference>
<evidence type="ECO:0000256" key="2">
    <source>
        <dbReference type="SAM" id="Phobius"/>
    </source>
</evidence>
<dbReference type="Proteomes" id="UP000422736">
    <property type="component" value="Chromosome 3"/>
</dbReference>
<feature type="region of interest" description="Disordered" evidence="1">
    <location>
        <begin position="439"/>
        <end position="467"/>
    </location>
</feature>
<dbReference type="EMBL" id="CP015056">
    <property type="protein sequence ID" value="QGN15434.1"/>
    <property type="molecule type" value="Genomic_DNA"/>
</dbReference>
<gene>
    <name evidence="4" type="primary">BRL1</name>
    <name evidence="4" type="ORF">FIM1_2125</name>
</gene>
<evidence type="ECO:0000256" key="1">
    <source>
        <dbReference type="SAM" id="MobiDB-lite"/>
    </source>
</evidence>
<feature type="compositionally biased region" description="Basic and acidic residues" evidence="1">
    <location>
        <begin position="135"/>
        <end position="144"/>
    </location>
</feature>
<feature type="region of interest" description="Disordered" evidence="1">
    <location>
        <begin position="135"/>
        <end position="199"/>
    </location>
</feature>
<sequence length="467" mass="51927">MDEFNALSLNSTIQDDTLEESDLLAISNLSISEKKPIAEDLISKFLPYSPPCPSPLRSTVSIPESCLSDKMDIDEEYDNSLNVNTIPGNKSNEDIIEEIETEDEDDTNREQKGLIKALLSPTSLGIALATRDLNKNEQDEDHKQLGQQNEQEESKDVPVTITDKLPTEPTEEKTSAESISSSNEGSQNVSGLQTPERQKRPWQINIQNHHHYYMVTDANGEPYKYTPPIEEVEQAENENENQLPVPWSSKSRPASKASYAFTTYLQMALNTLTVMIICSTITAFAKSVRTDIRATWEHQKLELDYESAKCKVQYLANHCADNEVVPALYDQCNEWARCMSRNNKIYFRARTSLGAKLFAEIVNSLIEPLGWKTLLVILLTLAIWCFSSNFVLGFMRAKSYYGGSPTQTHPQIQSKSQPNAGCLLASEVPPASAIVVTNTDSNTKTSASSNSASSSSSPALSKKNMFT</sequence>
<name>A0ABX6EX28_KLUMA</name>
<dbReference type="InterPro" id="IPR040202">
    <property type="entry name" value="Brl1/Brr6"/>
</dbReference>
<keyword evidence="5" id="KW-1185">Reference proteome</keyword>
<keyword evidence="2" id="KW-1133">Transmembrane helix</keyword>
<feature type="compositionally biased region" description="Low complexity" evidence="1">
    <location>
        <begin position="176"/>
        <end position="190"/>
    </location>
</feature>
<reference evidence="4 5" key="2">
    <citation type="submission" date="2019-11" db="EMBL/GenBank/DDBJ databases">
        <authorList>
            <person name="Lu H."/>
        </authorList>
    </citation>
    <scope>NUCLEOTIDE SEQUENCE [LARGE SCALE GENOMIC DNA]</scope>
    <source>
        <strain evidence="4 5">FIM1</strain>
    </source>
</reference>
<dbReference type="PANTHER" id="PTHR28136">
    <property type="entry name" value="NUCLEUS EXPORT PROTEIN BRR6"/>
    <property type="match status" value="1"/>
</dbReference>
<dbReference type="InterPro" id="IPR018767">
    <property type="entry name" value="Brl1/Brr6_dom"/>
</dbReference>
<feature type="domain" description="Brl1/Brr6" evidence="3">
    <location>
        <begin position="261"/>
        <end position="396"/>
    </location>
</feature>
<accession>A0ABX6EX28</accession>
<dbReference type="Pfam" id="PF10104">
    <property type="entry name" value="Brr6_like_C_C"/>
    <property type="match status" value="1"/>
</dbReference>
<keyword evidence="2" id="KW-0472">Membrane</keyword>
<proteinExistence type="predicted"/>
<evidence type="ECO:0000313" key="4">
    <source>
        <dbReference type="EMBL" id="QGN15434.1"/>
    </source>
</evidence>
<dbReference type="SMART" id="SM01042">
    <property type="entry name" value="Brr6_like_C_C"/>
    <property type="match status" value="1"/>
</dbReference>
<reference evidence="4 5" key="1">
    <citation type="submission" date="2016-03" db="EMBL/GenBank/DDBJ databases">
        <title>How can Kluyveromyces marxianus grow so fast - potential evolutionary course in Saccharomyces Complex revealed by comparative genomics.</title>
        <authorList>
            <person name="Mo W."/>
            <person name="Lu W."/>
            <person name="Yang X."/>
            <person name="Qi J."/>
            <person name="Lv H."/>
        </authorList>
    </citation>
    <scope>NUCLEOTIDE SEQUENCE [LARGE SCALE GENOMIC DNA]</scope>
    <source>
        <strain evidence="4 5">FIM1</strain>
    </source>
</reference>
<organism evidence="4 5">
    <name type="scientific">Kluyveromyces marxianus</name>
    <name type="common">Yeast</name>
    <name type="synonym">Candida kefyr</name>
    <dbReference type="NCBI Taxonomy" id="4911"/>
    <lineage>
        <taxon>Eukaryota</taxon>
        <taxon>Fungi</taxon>
        <taxon>Dikarya</taxon>
        <taxon>Ascomycota</taxon>
        <taxon>Saccharomycotina</taxon>
        <taxon>Saccharomycetes</taxon>
        <taxon>Saccharomycetales</taxon>
        <taxon>Saccharomycetaceae</taxon>
        <taxon>Kluyveromyces</taxon>
    </lineage>
</organism>
<evidence type="ECO:0000313" key="5">
    <source>
        <dbReference type="Proteomes" id="UP000422736"/>
    </source>
</evidence>
<keyword evidence="2" id="KW-0812">Transmembrane</keyword>
<protein>
    <submittedName>
        <fullName evidence="4">Nucleus export protein BRL1</fullName>
    </submittedName>
</protein>
<evidence type="ECO:0000259" key="3">
    <source>
        <dbReference type="SMART" id="SM01042"/>
    </source>
</evidence>